<organism evidence="2 3">
    <name type="scientific">Alistipes finegoldii</name>
    <dbReference type="NCBI Taxonomy" id="214856"/>
    <lineage>
        <taxon>Bacteria</taxon>
        <taxon>Pseudomonadati</taxon>
        <taxon>Bacteroidota</taxon>
        <taxon>Bacteroidia</taxon>
        <taxon>Bacteroidales</taxon>
        <taxon>Rikenellaceae</taxon>
        <taxon>Alistipes</taxon>
    </lineage>
</organism>
<evidence type="ECO:0000256" key="1">
    <source>
        <dbReference type="SAM" id="MobiDB-lite"/>
    </source>
</evidence>
<proteinExistence type="predicted"/>
<evidence type="ECO:0008006" key="4">
    <source>
        <dbReference type="Google" id="ProtNLM"/>
    </source>
</evidence>
<dbReference type="InterPro" id="IPR026403">
    <property type="entry name" value="Lipo_with_rSAM"/>
</dbReference>
<dbReference type="NCBIfam" id="TIGR04134">
    <property type="entry name" value="lipo_with_rSAM"/>
    <property type="match status" value="1"/>
</dbReference>
<reference evidence="2" key="1">
    <citation type="submission" date="2022-01" db="EMBL/GenBank/DDBJ databases">
        <title>Novel bile acid biosynthetic pathways are enriched in the microbiome of centenarians.</title>
        <authorList>
            <person name="Sato Y."/>
            <person name="Atarashi K."/>
            <person name="Plichta R.D."/>
            <person name="Arai Y."/>
            <person name="Sasajima S."/>
            <person name="Kearney M.S."/>
            <person name="Suda W."/>
            <person name="Takeshita K."/>
            <person name="Sasaki T."/>
            <person name="Okamoto S."/>
            <person name="Skelly N.A."/>
            <person name="Okamura Y."/>
            <person name="Vlamakis H."/>
            <person name="Li Y."/>
            <person name="Tanoue T."/>
            <person name="Takei H."/>
            <person name="Nittono H."/>
            <person name="Narushima S."/>
            <person name="Irie J."/>
            <person name="Itoh H."/>
            <person name="Moriya K."/>
            <person name="Sugiura Y."/>
            <person name="Suematsu M."/>
            <person name="Moritoki N."/>
            <person name="Shibata S."/>
            <person name="Littman R.D."/>
            <person name="Fischbach A.M."/>
            <person name="Uwamino Y."/>
            <person name="Inoue T."/>
            <person name="Honda A."/>
            <person name="Hattori M."/>
            <person name="Murai T."/>
            <person name="Xavier J.R."/>
            <person name="Hirose N."/>
            <person name="Honda K."/>
        </authorList>
    </citation>
    <scope>NUCLEOTIDE SEQUENCE</scope>
    <source>
        <strain evidence="2">CE91-St16</strain>
    </source>
</reference>
<gene>
    <name evidence="2" type="ORF">CE91St16_33750</name>
</gene>
<sequence>MLGFASACDREPVEMYGVPRTDTRTQGRVTDKSGNPIPGIQVRSNGAPSKAVRTMADGSYDIADESASRTAWLTFTDTDGPENGGQFAEKSVEVTFTEADRTAKGDGWYEGGFARTGVDVTLEEKK</sequence>
<comment type="caution">
    <text evidence="2">The sequence shown here is derived from an EMBL/GenBank/DDBJ whole genome shotgun (WGS) entry which is preliminary data.</text>
</comment>
<dbReference type="Proteomes" id="UP001055105">
    <property type="component" value="Unassembled WGS sequence"/>
</dbReference>
<feature type="region of interest" description="Disordered" evidence="1">
    <location>
        <begin position="1"/>
        <end position="51"/>
    </location>
</feature>
<dbReference type="AlphaFoldDB" id="A0AA37KUX8"/>
<evidence type="ECO:0000313" key="2">
    <source>
        <dbReference type="EMBL" id="GKI20467.1"/>
    </source>
</evidence>
<dbReference type="SUPFAM" id="SSF49464">
    <property type="entry name" value="Carboxypeptidase regulatory domain-like"/>
    <property type="match status" value="1"/>
</dbReference>
<dbReference type="InterPro" id="IPR008969">
    <property type="entry name" value="CarboxyPept-like_regulatory"/>
</dbReference>
<name>A0AA37KUX8_9BACT</name>
<dbReference type="Gene3D" id="2.60.40.1120">
    <property type="entry name" value="Carboxypeptidase-like, regulatory domain"/>
    <property type="match status" value="1"/>
</dbReference>
<protein>
    <recommendedName>
        <fullName evidence="4">Carboxypeptidase regulatory-like domain-containing protein</fullName>
    </recommendedName>
</protein>
<feature type="compositionally biased region" description="Basic and acidic residues" evidence="1">
    <location>
        <begin position="21"/>
        <end position="31"/>
    </location>
</feature>
<accession>A0AA37KUX8</accession>
<dbReference type="EMBL" id="BQOL01000003">
    <property type="protein sequence ID" value="GKI20467.1"/>
    <property type="molecule type" value="Genomic_DNA"/>
</dbReference>
<evidence type="ECO:0000313" key="3">
    <source>
        <dbReference type="Proteomes" id="UP001055105"/>
    </source>
</evidence>